<dbReference type="InterPro" id="IPR042087">
    <property type="entry name" value="DNA_pol_B_thumb"/>
</dbReference>
<dbReference type="InterPro" id="IPR036397">
    <property type="entry name" value="RNaseH_sf"/>
</dbReference>
<dbReference type="EMBL" id="VOIH02000008">
    <property type="protein sequence ID" value="KAF3438972.1"/>
    <property type="molecule type" value="Genomic_DNA"/>
</dbReference>
<comment type="function">
    <text evidence="13">Polymerase alpha in a complex with DNA primase is a replicative polymerase.</text>
</comment>
<comment type="subcellular location">
    <subcellularLocation>
        <location evidence="1">Nucleus</location>
    </subcellularLocation>
</comment>
<dbReference type="GO" id="GO:0003682">
    <property type="term" value="F:chromatin binding"/>
    <property type="evidence" value="ECO:0007669"/>
    <property type="project" value="TreeGrafter"/>
</dbReference>
<dbReference type="GO" id="GO:0006272">
    <property type="term" value="P:leading strand elongation"/>
    <property type="evidence" value="ECO:0007669"/>
    <property type="project" value="TreeGrafter"/>
</dbReference>
<dbReference type="Pfam" id="PF08996">
    <property type="entry name" value="zf-DNA_Pol"/>
    <property type="match status" value="1"/>
</dbReference>
<feature type="region of interest" description="Disordered" evidence="15">
    <location>
        <begin position="78"/>
        <end position="138"/>
    </location>
</feature>
<dbReference type="FunFam" id="1.10.3200.20:FF:000003">
    <property type="entry name" value="DNA polymerase"/>
    <property type="match status" value="1"/>
</dbReference>
<dbReference type="InterPro" id="IPR017964">
    <property type="entry name" value="DNA-dir_DNA_pol_B_CS"/>
</dbReference>
<dbReference type="PANTHER" id="PTHR45861">
    <property type="entry name" value="DNA POLYMERASE ALPHA CATALYTIC SUBUNIT"/>
    <property type="match status" value="1"/>
</dbReference>
<evidence type="ECO:0000256" key="11">
    <source>
        <dbReference type="ARBA" id="ARBA00023242"/>
    </source>
</evidence>
<protein>
    <recommendedName>
        <fullName evidence="14">DNA polymerase</fullName>
        <ecNumber evidence="14">2.7.7.7</ecNumber>
    </recommendedName>
</protein>
<dbReference type="GO" id="GO:0003688">
    <property type="term" value="F:DNA replication origin binding"/>
    <property type="evidence" value="ECO:0007669"/>
    <property type="project" value="TreeGrafter"/>
</dbReference>
<feature type="domain" description="DNA polymerase alpha catalytic subunit N-terminal" evidence="19">
    <location>
        <begin position="26"/>
        <end position="93"/>
    </location>
</feature>
<dbReference type="InterPro" id="IPR006133">
    <property type="entry name" value="DNA-dir_DNA_pol_B_exonuc"/>
</dbReference>
<comment type="similarity">
    <text evidence="2 14">Belongs to the DNA polymerase type-B family.</text>
</comment>
<dbReference type="InterPro" id="IPR024647">
    <property type="entry name" value="DNA_pol_a_cat_su_N"/>
</dbReference>
<feature type="domain" description="DNA-directed DNA polymerase family B exonuclease" evidence="17">
    <location>
        <begin position="524"/>
        <end position="778"/>
    </location>
</feature>
<dbReference type="Gene3D" id="3.30.70.2820">
    <property type="match status" value="1"/>
</dbReference>
<dbReference type="OrthoDB" id="6755010at2759"/>
<gene>
    <name evidence="20" type="ORF">FNV43_RR17247</name>
</gene>
<dbReference type="InterPro" id="IPR023211">
    <property type="entry name" value="DNA_pol_palm_dom_sf"/>
</dbReference>
<dbReference type="NCBIfam" id="TIGR00592">
    <property type="entry name" value="pol2"/>
    <property type="match status" value="1"/>
</dbReference>
<feature type="compositionally biased region" description="Acidic residues" evidence="15">
    <location>
        <begin position="78"/>
        <end position="92"/>
    </location>
</feature>
<evidence type="ECO:0000256" key="15">
    <source>
        <dbReference type="SAM" id="MobiDB-lite"/>
    </source>
</evidence>
<feature type="region of interest" description="Disordered" evidence="15">
    <location>
        <begin position="901"/>
        <end position="920"/>
    </location>
</feature>
<keyword evidence="10 14" id="KW-0238">DNA-binding</keyword>
<dbReference type="SUPFAM" id="SSF56672">
    <property type="entry name" value="DNA/RNA polymerases"/>
    <property type="match status" value="1"/>
</dbReference>
<keyword evidence="21" id="KW-1185">Reference proteome</keyword>
<dbReference type="GO" id="GO:0008270">
    <property type="term" value="F:zinc ion binding"/>
    <property type="evidence" value="ECO:0007669"/>
    <property type="project" value="UniProtKB-KW"/>
</dbReference>
<reference evidence="20" key="1">
    <citation type="submission" date="2020-03" db="EMBL/GenBank/DDBJ databases">
        <title>A high-quality chromosome-level genome assembly of a woody plant with both climbing and erect habits, Rhamnella rubrinervis.</title>
        <authorList>
            <person name="Lu Z."/>
            <person name="Yang Y."/>
            <person name="Zhu X."/>
            <person name="Sun Y."/>
        </authorList>
    </citation>
    <scope>NUCLEOTIDE SEQUENCE</scope>
    <source>
        <strain evidence="20">BYM</strain>
        <tissue evidence="20">Leaf</tissue>
    </source>
</reference>
<dbReference type="Pfam" id="PF00136">
    <property type="entry name" value="DNA_pol_B"/>
    <property type="match status" value="1"/>
</dbReference>
<feature type="compositionally biased region" description="Basic residues" evidence="15">
    <location>
        <begin position="112"/>
        <end position="126"/>
    </location>
</feature>
<keyword evidence="5 14" id="KW-0235">DNA replication</keyword>
<dbReference type="GO" id="GO:0003697">
    <property type="term" value="F:single-stranded DNA binding"/>
    <property type="evidence" value="ECO:0007669"/>
    <property type="project" value="TreeGrafter"/>
</dbReference>
<comment type="catalytic activity">
    <reaction evidence="12 14">
        <text>DNA(n) + a 2'-deoxyribonucleoside 5'-triphosphate = DNA(n+1) + diphosphate</text>
        <dbReference type="Rhea" id="RHEA:22508"/>
        <dbReference type="Rhea" id="RHEA-COMP:17339"/>
        <dbReference type="Rhea" id="RHEA-COMP:17340"/>
        <dbReference type="ChEBI" id="CHEBI:33019"/>
        <dbReference type="ChEBI" id="CHEBI:61560"/>
        <dbReference type="ChEBI" id="CHEBI:173112"/>
        <dbReference type="EC" id="2.7.7.7"/>
    </reaction>
</comment>
<evidence type="ECO:0000313" key="21">
    <source>
        <dbReference type="Proteomes" id="UP000796880"/>
    </source>
</evidence>
<comment type="caution">
    <text evidence="20">The sequence shown here is derived from an EMBL/GenBank/DDBJ whole genome shotgun (WGS) entry which is preliminary data.</text>
</comment>
<dbReference type="InterPro" id="IPR006172">
    <property type="entry name" value="DNA-dir_DNA_pol_B"/>
</dbReference>
<sequence length="1554" mass="172791">MADEQPLVAGRRRSRGAEATARAGALERLKALRSGCRRSEAGGFHIKMEDPIYDTVADDEYEALVAKRREEVRGFIVDDDGLGYGDEGEEEDWSRAELPLSSDESDGEPGRSKRKKVEKKDPRPKKPSSSAASLSAAAAMMGKQRLSSMFTSSIFKTRDEKAKGLSCDSIVDDVIAEFAPDDADRERHRRGQVGSLSATRSFIPIVKTEKESTGIINVTSSSEFTTIVGNGDTKLTREVANGDSAFGHDQDYEEVNGRGLIMGSESRKELFDEMGQAPFSQPHDYSDKGGMVEEKTENVVEMKAEPAVKKEEVFTLNAKIKEEKDPALSAIAGWQEVRSGGAGDVGSAAEVNTGPISEENLGFDLDSDCLPFYLLDAHEEFYGSNMGTLYLFGKVKAGTTYHSCCVVVKNIQRCIYAVPNSSLFHTDEVAKLENDAEESRISPSDFRKKLQDVASGLKNDMAKHLLDLNISTFSMTPVKRKYAFERSDIPVGENYVLKINYPFKDPPLPADLKGGTFCALLGTHCSATELFLVKRKIKGPSWLSISKYSSCPAPQRVSWCKFEVIVDSPKDIGVSTSSNKTIEIPPVVVTAINLKTIINEKRNVNEIISASVICCHKAKIETPMLASEWKKPRMLSHFTVVRKLDGGIFPMGFSKEATEKNSKAGSTVLSFESSERALLNRLMIELYKLDSDVLVGHNISGFDLDVLLHRAQVCRMPSSMWSKIGRLKRSVMPNLSKGSTIFGSGASPGIMSCIAGRLLCDTFLCSRDLLKEVSYSLTQLAKTQLSKDRKEITAQDIPRMFQTSESLMELIEYGETDAWLSMELMFHLSVLPLTRQLTNISGNLWGKTLQGARAQRVEYLLLHAFHAKKYIVPDKMTSQMKETKLNKRRINDDVEDRNVDDLDGANFDNGASHSNHGKGKKGPAYAGGLVLEPKRGLYDKFILLLDFNSLYPSIIQEYNICFTTVERFQEGIAPCLPSTKTPGVLPELLKNLVQRRRMVKSWMKNASGIKVQQLDIQQQALKLTANSMYGCLGFPNSRFYAKPLAELITLQGREILQSTVDLVRNNLNLEVIYGDTDSIMIYSGLDDVAKAKSIAGKVIQEVNKKYKCLEIDLDGLYKRMLLLKKKKYAAVKLLFKDGKPYEIIERKGLDMVRRDWSLLSKELGDFCLSQILSGGSCEDVVESIHDSLMKVQDNMRKGEVALEKYIITKTLTKPPETYPDARNQPHVLVAQRLKQSGYTSGFSVGDTVPYIICCDPGTSSGGSTGIAQRARHPDELKKDDGKWMIDIEYYLSQQIHPVVSRLCASIQGTSPERLADCLGLDSSKFKGNSSEAVSNDPSSSLLFAVDDEERYHGCEPLVLSCPNCSASFDCPAIFSSICKSLKEKQVKQQVDKSTRSFWHGLRCPKCPEDGDVGKLSSAVIANQVKRQADGFVSMYYKGLMMCDDETCKHATRGINLRLLGDSERGTVCPNYPRCNGRLIREYTEADLYKQLTYFCHVLDTVRCIEKVERSIRPQLEKEIAQIRQAVDLAASTIQRIRDRCAFGWIQLQDLIVAV</sequence>
<evidence type="ECO:0000256" key="12">
    <source>
        <dbReference type="ARBA" id="ARBA00049244"/>
    </source>
</evidence>
<dbReference type="Gene3D" id="3.90.1600.10">
    <property type="entry name" value="Palm domain of DNA polymerase"/>
    <property type="match status" value="1"/>
</dbReference>
<dbReference type="FunFam" id="3.30.420.10:FF:000043">
    <property type="entry name" value="DNA polymerase"/>
    <property type="match status" value="1"/>
</dbReference>
<dbReference type="GO" id="GO:0006273">
    <property type="term" value="P:lagging strand elongation"/>
    <property type="evidence" value="ECO:0007669"/>
    <property type="project" value="TreeGrafter"/>
</dbReference>
<feature type="domain" description="Zinc finger DNA-directed DNA polymerase family B alpha" evidence="18">
    <location>
        <begin position="1345"/>
        <end position="1550"/>
    </location>
</feature>
<evidence type="ECO:0000256" key="1">
    <source>
        <dbReference type="ARBA" id="ARBA00004123"/>
    </source>
</evidence>
<dbReference type="InterPro" id="IPR015088">
    <property type="entry name" value="Znf_DNA-dir_DNA_pol_B_alpha"/>
</dbReference>
<dbReference type="InterPro" id="IPR043502">
    <property type="entry name" value="DNA/RNA_pol_sf"/>
</dbReference>
<accession>A0A8K0GRQ7</accession>
<evidence type="ECO:0000313" key="20">
    <source>
        <dbReference type="EMBL" id="KAF3438972.1"/>
    </source>
</evidence>
<dbReference type="FunFam" id="3.30.70.2820:FF:000002">
    <property type="entry name" value="DNA polymerase"/>
    <property type="match status" value="1"/>
</dbReference>
<evidence type="ECO:0000256" key="10">
    <source>
        <dbReference type="ARBA" id="ARBA00023125"/>
    </source>
</evidence>
<dbReference type="GO" id="GO:0003887">
    <property type="term" value="F:DNA-directed DNA polymerase activity"/>
    <property type="evidence" value="ECO:0007669"/>
    <property type="project" value="UniProtKB-KW"/>
</dbReference>
<dbReference type="Gene3D" id="3.30.420.10">
    <property type="entry name" value="Ribonuclease H-like superfamily/Ribonuclease H"/>
    <property type="match status" value="1"/>
</dbReference>
<evidence type="ECO:0000256" key="3">
    <source>
        <dbReference type="ARBA" id="ARBA00022679"/>
    </source>
</evidence>
<dbReference type="InterPro" id="IPR045846">
    <property type="entry name" value="POLBc_alpha"/>
</dbReference>
<proteinExistence type="inferred from homology"/>
<evidence type="ECO:0000256" key="7">
    <source>
        <dbReference type="ARBA" id="ARBA00022771"/>
    </source>
</evidence>
<keyword evidence="3 14" id="KW-0808">Transferase</keyword>
<dbReference type="PROSITE" id="PS00116">
    <property type="entry name" value="DNA_POLYMERASE_B"/>
    <property type="match status" value="1"/>
</dbReference>
<dbReference type="InterPro" id="IPR012337">
    <property type="entry name" value="RNaseH-like_sf"/>
</dbReference>
<feature type="region of interest" description="Disordered" evidence="15">
    <location>
        <begin position="1"/>
        <end position="22"/>
    </location>
</feature>
<dbReference type="InterPro" id="IPR038256">
    <property type="entry name" value="Pol_alpha_znc_sf"/>
</dbReference>
<organism evidence="20 21">
    <name type="scientific">Rhamnella rubrinervis</name>
    <dbReference type="NCBI Taxonomy" id="2594499"/>
    <lineage>
        <taxon>Eukaryota</taxon>
        <taxon>Viridiplantae</taxon>
        <taxon>Streptophyta</taxon>
        <taxon>Embryophyta</taxon>
        <taxon>Tracheophyta</taxon>
        <taxon>Spermatophyta</taxon>
        <taxon>Magnoliopsida</taxon>
        <taxon>eudicotyledons</taxon>
        <taxon>Gunneridae</taxon>
        <taxon>Pentapetalae</taxon>
        <taxon>rosids</taxon>
        <taxon>fabids</taxon>
        <taxon>Rosales</taxon>
        <taxon>Rhamnaceae</taxon>
        <taxon>rhamnoid group</taxon>
        <taxon>Rhamneae</taxon>
        <taxon>Rhamnella</taxon>
    </lineage>
</organism>
<dbReference type="PANTHER" id="PTHR45861:SF1">
    <property type="entry name" value="DNA POLYMERASE ALPHA CATALYTIC SUBUNIT"/>
    <property type="match status" value="1"/>
</dbReference>
<evidence type="ECO:0000256" key="4">
    <source>
        <dbReference type="ARBA" id="ARBA00022695"/>
    </source>
</evidence>
<dbReference type="SUPFAM" id="SSF53098">
    <property type="entry name" value="Ribonuclease H-like"/>
    <property type="match status" value="1"/>
</dbReference>
<dbReference type="Gene3D" id="2.40.50.730">
    <property type="match status" value="1"/>
</dbReference>
<evidence type="ECO:0000256" key="8">
    <source>
        <dbReference type="ARBA" id="ARBA00022833"/>
    </source>
</evidence>
<evidence type="ECO:0000256" key="9">
    <source>
        <dbReference type="ARBA" id="ARBA00022932"/>
    </source>
</evidence>
<dbReference type="Proteomes" id="UP000796880">
    <property type="component" value="Unassembled WGS sequence"/>
</dbReference>
<evidence type="ECO:0000256" key="14">
    <source>
        <dbReference type="RuleBase" id="RU000442"/>
    </source>
</evidence>
<name>A0A8K0GRQ7_9ROSA</name>
<keyword evidence="4 14" id="KW-0548">Nucleotidyltransferase</keyword>
<keyword evidence="6" id="KW-0479">Metal-binding</keyword>
<dbReference type="SMART" id="SM00486">
    <property type="entry name" value="POLBc"/>
    <property type="match status" value="1"/>
</dbReference>
<dbReference type="Pfam" id="PF12254">
    <property type="entry name" value="DNA_pol_alpha_N"/>
    <property type="match status" value="1"/>
</dbReference>
<keyword evidence="8" id="KW-0862">Zinc</keyword>
<dbReference type="InterPro" id="IPR006134">
    <property type="entry name" value="DNA-dir_DNA_pol_B_multi_dom"/>
</dbReference>
<dbReference type="Gene3D" id="1.10.287.690">
    <property type="entry name" value="Helix hairpin bin"/>
    <property type="match status" value="1"/>
</dbReference>
<dbReference type="CDD" id="cd05776">
    <property type="entry name" value="DNA_polB_alpha_exo"/>
    <property type="match status" value="1"/>
</dbReference>
<evidence type="ECO:0000259" key="19">
    <source>
        <dbReference type="Pfam" id="PF12254"/>
    </source>
</evidence>
<keyword evidence="9 14" id="KW-0239">DNA-directed DNA polymerase</keyword>
<dbReference type="PRINTS" id="PR00106">
    <property type="entry name" value="DNAPOLB"/>
</dbReference>
<dbReference type="FunFam" id="1.10.287.690:FF:000004">
    <property type="entry name" value="DNA polymerase"/>
    <property type="match status" value="1"/>
</dbReference>
<evidence type="ECO:0000259" key="16">
    <source>
        <dbReference type="Pfam" id="PF00136"/>
    </source>
</evidence>
<dbReference type="Gene3D" id="1.10.132.60">
    <property type="entry name" value="DNA polymerase family B, C-terminal domain"/>
    <property type="match status" value="1"/>
</dbReference>
<dbReference type="Pfam" id="PF03104">
    <property type="entry name" value="DNA_pol_B_exo1"/>
    <property type="match status" value="1"/>
</dbReference>
<dbReference type="CDD" id="cd05532">
    <property type="entry name" value="POLBc_alpha"/>
    <property type="match status" value="1"/>
</dbReference>
<dbReference type="GO" id="GO:1902975">
    <property type="term" value="P:mitotic DNA replication initiation"/>
    <property type="evidence" value="ECO:0007669"/>
    <property type="project" value="InterPro"/>
</dbReference>
<dbReference type="Gene3D" id="1.10.3200.20">
    <property type="entry name" value="DNA Polymerase alpha, zinc finger"/>
    <property type="match status" value="1"/>
</dbReference>
<dbReference type="GO" id="GO:0000166">
    <property type="term" value="F:nucleotide binding"/>
    <property type="evidence" value="ECO:0007669"/>
    <property type="project" value="InterPro"/>
</dbReference>
<evidence type="ECO:0000256" key="6">
    <source>
        <dbReference type="ARBA" id="ARBA00022723"/>
    </source>
</evidence>
<evidence type="ECO:0000256" key="2">
    <source>
        <dbReference type="ARBA" id="ARBA00005755"/>
    </source>
</evidence>
<feature type="compositionally biased region" description="Low complexity" evidence="15">
    <location>
        <begin position="127"/>
        <end position="138"/>
    </location>
</feature>
<evidence type="ECO:0000256" key="5">
    <source>
        <dbReference type="ARBA" id="ARBA00022705"/>
    </source>
</evidence>
<evidence type="ECO:0000256" key="13">
    <source>
        <dbReference type="ARBA" id="ARBA00054627"/>
    </source>
</evidence>
<feature type="domain" description="DNA-directed DNA polymerase family B multifunctional" evidence="16">
    <location>
        <begin position="844"/>
        <end position="1306"/>
    </location>
</feature>
<dbReference type="EC" id="2.7.7.7" evidence="14"/>
<dbReference type="FunFam" id="1.10.132.60:FF:000004">
    <property type="entry name" value="DNA polymerase"/>
    <property type="match status" value="1"/>
</dbReference>
<keyword evidence="11" id="KW-0539">Nucleus</keyword>
<dbReference type="GO" id="GO:0005658">
    <property type="term" value="C:alpha DNA polymerase:primase complex"/>
    <property type="evidence" value="ECO:0007669"/>
    <property type="project" value="TreeGrafter"/>
</dbReference>
<evidence type="ECO:0000259" key="17">
    <source>
        <dbReference type="Pfam" id="PF03104"/>
    </source>
</evidence>
<evidence type="ECO:0000259" key="18">
    <source>
        <dbReference type="Pfam" id="PF08996"/>
    </source>
</evidence>
<keyword evidence="7" id="KW-0863">Zinc-finger</keyword>